<name>A0AAE7S166_9CAUD</name>
<evidence type="ECO:0000313" key="2">
    <source>
        <dbReference type="Proteomes" id="UP000827562"/>
    </source>
</evidence>
<protein>
    <submittedName>
        <fullName evidence="1">Uncharacterized protein</fullName>
    </submittedName>
</protein>
<accession>A0AAE7S166</accession>
<reference evidence="1 2" key="1">
    <citation type="submission" date="2021-04" db="EMBL/GenBank/DDBJ databases">
        <authorList>
            <person name="Shkoporov A.N."/>
            <person name="Stockdale S.R."/>
            <person name="Guerin E."/>
            <person name="Ross R.P."/>
            <person name="Hill C."/>
        </authorList>
    </citation>
    <scope>NUCLEOTIDE SEQUENCE [LARGE SCALE GENOMIC DNA]</scope>
    <source>
        <strain evidence="2">cr77_1</strain>
    </source>
</reference>
<dbReference type="EMBL" id="MZ130482">
    <property type="protein sequence ID" value="QWM89840.1"/>
    <property type="molecule type" value="Genomic_DNA"/>
</dbReference>
<dbReference type="RefSeq" id="YP_010359412.1">
    <property type="nucleotide sequence ID" value="NC_062772.1"/>
</dbReference>
<evidence type="ECO:0000313" key="1">
    <source>
        <dbReference type="EMBL" id="QWM89840.1"/>
    </source>
</evidence>
<dbReference type="KEGG" id="vg:75692083"/>
<gene>
    <name evidence="1" type="primary">gp_16611</name>
</gene>
<dbReference type="GeneID" id="75692083"/>
<keyword evidence="2" id="KW-1185">Reference proteome</keyword>
<dbReference type="Proteomes" id="UP000827562">
    <property type="component" value="Segment"/>
</dbReference>
<proteinExistence type="predicted"/>
<organism evidence="1 2">
    <name type="scientific">uncultured phage cr77_1</name>
    <dbReference type="NCBI Taxonomy" id="2986410"/>
    <lineage>
        <taxon>Viruses</taxon>
        <taxon>Duplodnaviria</taxon>
        <taxon>Heunggongvirae</taxon>
        <taxon>Uroviricota</taxon>
        <taxon>Caudoviricetes</taxon>
        <taxon>Crassvirales</taxon>
        <taxon>Suoliviridae</taxon>
        <taxon>Boorivirinae</taxon>
        <taxon>Canhaevirus</taxon>
        <taxon>Canhaevirus faecalis</taxon>
    </lineage>
</organism>
<sequence length="36" mass="4194">MKTNTLNFDLIIDFGPKREFTFIGLEEENNDDDEDG</sequence>